<dbReference type="PROSITE" id="PS50119">
    <property type="entry name" value="ZF_BBOX"/>
    <property type="match status" value="1"/>
</dbReference>
<feature type="compositionally biased region" description="Acidic residues" evidence="5">
    <location>
        <begin position="338"/>
        <end position="349"/>
    </location>
</feature>
<dbReference type="Pfam" id="PF00643">
    <property type="entry name" value="zf-B_box"/>
    <property type="match status" value="1"/>
</dbReference>
<dbReference type="Pfam" id="PF13445">
    <property type="entry name" value="zf-RING_UBOX"/>
    <property type="match status" value="1"/>
</dbReference>
<dbReference type="GO" id="GO:0003755">
    <property type="term" value="F:peptidyl-prolyl cis-trans isomerase activity"/>
    <property type="evidence" value="ECO:0007669"/>
    <property type="project" value="InterPro"/>
</dbReference>
<dbReference type="Pfam" id="PF00160">
    <property type="entry name" value="Pro_isomerase"/>
    <property type="match status" value="1"/>
</dbReference>
<feature type="domain" description="B box-type" evidence="8">
    <location>
        <begin position="95"/>
        <end position="137"/>
    </location>
</feature>
<dbReference type="InterPro" id="IPR027370">
    <property type="entry name" value="Znf-RING_euk"/>
</dbReference>
<dbReference type="InterPro" id="IPR000315">
    <property type="entry name" value="Znf_B-box"/>
</dbReference>
<reference evidence="9 10" key="1">
    <citation type="submission" date="2018-04" db="EMBL/GenBank/DDBJ databases">
        <authorList>
            <person name="Zhang X."/>
            <person name="Yuan J."/>
            <person name="Li F."/>
            <person name="Xiang J."/>
        </authorList>
    </citation>
    <scope>NUCLEOTIDE SEQUENCE [LARGE SCALE GENOMIC DNA]</scope>
    <source>
        <tissue evidence="9">Muscle</tissue>
    </source>
</reference>
<dbReference type="InterPro" id="IPR029000">
    <property type="entry name" value="Cyclophilin-like_dom_sf"/>
</dbReference>
<keyword evidence="2 4" id="KW-0863">Zinc-finger</keyword>
<dbReference type="InterPro" id="IPR002130">
    <property type="entry name" value="Cyclophilin-type_PPIase_dom"/>
</dbReference>
<dbReference type="PANTHER" id="PTHR25462">
    <property type="entry name" value="BONUS, ISOFORM C-RELATED"/>
    <property type="match status" value="1"/>
</dbReference>
<keyword evidence="1" id="KW-0479">Metal-binding</keyword>
<dbReference type="SMART" id="SM00184">
    <property type="entry name" value="RING"/>
    <property type="match status" value="1"/>
</dbReference>
<comment type="caution">
    <text evidence="9">The sequence shown here is derived from an EMBL/GenBank/DDBJ whole genome shotgun (WGS) entry which is preliminary data.</text>
</comment>
<feature type="region of interest" description="Disordered" evidence="5">
    <location>
        <begin position="307"/>
        <end position="358"/>
    </location>
</feature>
<feature type="domain" description="PPIase cyclophilin-type" evidence="6">
    <location>
        <begin position="405"/>
        <end position="539"/>
    </location>
</feature>
<dbReference type="Proteomes" id="UP000283509">
    <property type="component" value="Unassembled WGS sequence"/>
</dbReference>
<evidence type="ECO:0000256" key="4">
    <source>
        <dbReference type="PROSITE-ProRule" id="PRU00024"/>
    </source>
</evidence>
<dbReference type="InterPro" id="IPR001841">
    <property type="entry name" value="Znf_RING"/>
</dbReference>
<dbReference type="Gene3D" id="2.40.100.10">
    <property type="entry name" value="Cyclophilin-like"/>
    <property type="match status" value="1"/>
</dbReference>
<evidence type="ECO:0000259" key="7">
    <source>
        <dbReference type="PROSITE" id="PS50089"/>
    </source>
</evidence>
<dbReference type="Gene3D" id="3.30.160.60">
    <property type="entry name" value="Classic Zinc Finger"/>
    <property type="match status" value="1"/>
</dbReference>
<dbReference type="AlphaFoldDB" id="A0A423TSV1"/>
<evidence type="ECO:0000259" key="8">
    <source>
        <dbReference type="PROSITE" id="PS50119"/>
    </source>
</evidence>
<dbReference type="InterPro" id="IPR017907">
    <property type="entry name" value="Znf_RING_CS"/>
</dbReference>
<proteinExistence type="predicted"/>
<dbReference type="GO" id="GO:0008270">
    <property type="term" value="F:zinc ion binding"/>
    <property type="evidence" value="ECO:0007669"/>
    <property type="project" value="UniProtKB-KW"/>
</dbReference>
<evidence type="ECO:0000256" key="5">
    <source>
        <dbReference type="SAM" id="MobiDB-lite"/>
    </source>
</evidence>
<reference evidence="9 10" key="2">
    <citation type="submission" date="2019-01" db="EMBL/GenBank/DDBJ databases">
        <title>The decoding of complex shrimp genome reveals the adaptation for benthos swimmer, frequently molting mechanism and breeding impact on genome.</title>
        <authorList>
            <person name="Sun Y."/>
            <person name="Gao Y."/>
            <person name="Yu Y."/>
        </authorList>
    </citation>
    <scope>NUCLEOTIDE SEQUENCE [LARGE SCALE GENOMIC DNA]</scope>
    <source>
        <tissue evidence="9">Muscle</tissue>
    </source>
</reference>
<keyword evidence="10" id="KW-1185">Reference proteome</keyword>
<dbReference type="Gene3D" id="3.30.40.10">
    <property type="entry name" value="Zinc/RING finger domain, C3HC4 (zinc finger)"/>
    <property type="match status" value="1"/>
</dbReference>
<feature type="domain" description="RING-type" evidence="7">
    <location>
        <begin position="21"/>
        <end position="66"/>
    </location>
</feature>
<evidence type="ECO:0000313" key="10">
    <source>
        <dbReference type="Proteomes" id="UP000283509"/>
    </source>
</evidence>
<name>A0A423TSV1_PENVA</name>
<dbReference type="OrthoDB" id="6105938at2759"/>
<evidence type="ECO:0000256" key="1">
    <source>
        <dbReference type="ARBA" id="ARBA00022723"/>
    </source>
</evidence>
<protein>
    <submittedName>
        <fullName evidence="9">Uncharacterized protein</fullName>
    </submittedName>
</protein>
<dbReference type="PROSITE" id="PS50072">
    <property type="entry name" value="CSA_PPIASE_2"/>
    <property type="match status" value="1"/>
</dbReference>
<dbReference type="SUPFAM" id="SSF57850">
    <property type="entry name" value="RING/U-box"/>
    <property type="match status" value="1"/>
</dbReference>
<evidence type="ECO:0000313" key="9">
    <source>
        <dbReference type="EMBL" id="ROT79511.1"/>
    </source>
</evidence>
<dbReference type="PANTHER" id="PTHR25462:SF296">
    <property type="entry name" value="MEIOTIC P26, ISOFORM F"/>
    <property type="match status" value="1"/>
</dbReference>
<sequence>MNGRPPCSSDVCPGEAEDLMCAVCSEAFEAGTREPVVLPQCGHTFCRPCLQNLKAMTQTLKCPACRKKHKGLPVAKLPANFTVLNLATSHKHRKSSSEVCLKHGDHIGLWCRLCNIPLCGQCLFENHMTHGYQVIKMQDVIREKKNKIAEQTTTILRHIDKEREALTREVHEIAHQLAKLYKKSTDLNNHAKDANKILKNVRKTTRIKSILANQNSLENLFAEMNITFGDEKGDRTSKDLDSNSMVVARRRSHIDRVIGWQEVPIQDNRDSNKNDLEPLDIECKKSVTSSASNQTFDNSVNEILSATKTEPDLDAEKGNQLSRKVRKDGKDSVTSDSDSVEQDGDDGLESETSSETKVKGRDLPKWSLKCAPGGSSVWPCIDWQDFYKQLPAVQLLVPLDRPEVIMTLSVGAKSLGRVHIRLWGHLRRAQHFLALCLGTFGASYKGSRFTNVARKGLAGESLVGGRYLTARGSSSAGLLSDLEWRGKFSGPVTEGVLGGASDGDTSSEALFGICTKGYPEGEYYCPFGEVVSGLEVVRAAVAHSPVTEVTIADVVLVSSEAKKPRH</sequence>
<organism evidence="9 10">
    <name type="scientific">Penaeus vannamei</name>
    <name type="common">Whiteleg shrimp</name>
    <name type="synonym">Litopenaeus vannamei</name>
    <dbReference type="NCBI Taxonomy" id="6689"/>
    <lineage>
        <taxon>Eukaryota</taxon>
        <taxon>Metazoa</taxon>
        <taxon>Ecdysozoa</taxon>
        <taxon>Arthropoda</taxon>
        <taxon>Crustacea</taxon>
        <taxon>Multicrustacea</taxon>
        <taxon>Malacostraca</taxon>
        <taxon>Eumalacostraca</taxon>
        <taxon>Eucarida</taxon>
        <taxon>Decapoda</taxon>
        <taxon>Dendrobranchiata</taxon>
        <taxon>Penaeoidea</taxon>
        <taxon>Penaeidae</taxon>
        <taxon>Penaeus</taxon>
    </lineage>
</organism>
<dbReference type="InterPro" id="IPR013083">
    <property type="entry name" value="Znf_RING/FYVE/PHD"/>
</dbReference>
<dbReference type="EMBL" id="QCYY01001233">
    <property type="protein sequence ID" value="ROT79511.1"/>
    <property type="molecule type" value="Genomic_DNA"/>
</dbReference>
<evidence type="ECO:0000256" key="3">
    <source>
        <dbReference type="ARBA" id="ARBA00022833"/>
    </source>
</evidence>
<gene>
    <name evidence="9" type="ORF">C7M84_001775</name>
</gene>
<dbReference type="PROSITE" id="PS00518">
    <property type="entry name" value="ZF_RING_1"/>
    <property type="match status" value="1"/>
</dbReference>
<dbReference type="SUPFAM" id="SSF57845">
    <property type="entry name" value="B-box zinc-binding domain"/>
    <property type="match status" value="1"/>
</dbReference>
<dbReference type="PROSITE" id="PS50089">
    <property type="entry name" value="ZF_RING_2"/>
    <property type="match status" value="1"/>
</dbReference>
<evidence type="ECO:0000256" key="2">
    <source>
        <dbReference type="ARBA" id="ARBA00022771"/>
    </source>
</evidence>
<keyword evidence="3" id="KW-0862">Zinc</keyword>
<dbReference type="InterPro" id="IPR047153">
    <property type="entry name" value="TRIM45/56/19-like"/>
</dbReference>
<evidence type="ECO:0000259" key="6">
    <source>
        <dbReference type="PROSITE" id="PS50072"/>
    </source>
</evidence>
<dbReference type="SUPFAM" id="SSF50891">
    <property type="entry name" value="Cyclophilin-like"/>
    <property type="match status" value="1"/>
</dbReference>
<accession>A0A423TSV1</accession>